<dbReference type="InterPro" id="IPR036249">
    <property type="entry name" value="Thioredoxin-like_sf"/>
</dbReference>
<dbReference type="SFLD" id="SFLDS00019">
    <property type="entry name" value="Glutathione_Transferase_(cytos"/>
    <property type="match status" value="1"/>
</dbReference>
<organism evidence="3 4">
    <name type="scientific">Sphingomonas aurea</name>
    <dbReference type="NCBI Taxonomy" id="3063994"/>
    <lineage>
        <taxon>Bacteria</taxon>
        <taxon>Pseudomonadati</taxon>
        <taxon>Pseudomonadota</taxon>
        <taxon>Alphaproteobacteria</taxon>
        <taxon>Sphingomonadales</taxon>
        <taxon>Sphingomonadaceae</taxon>
        <taxon>Sphingomonas</taxon>
    </lineage>
</organism>
<sequence>MKLYWGPHTCAIGIHILLEEIGRAYETEKIDVQGGATEETWFKAINPKGKVPTLIADDGRVLTEFGAIAVWLARQAPDLGLMPTDPDEEQRALSLTDYVTGTIHGQAYGRIFMPARFEPQDPVHQTIGLGQASVKKQGETMLAEAFAIIADQLAGRDWAAGDRFGVADAALFYVERWASETNVPLPPALDAHLRQIKKRPVVARVMAIWGEQ</sequence>
<dbReference type="Gene3D" id="1.20.1050.10">
    <property type="match status" value="1"/>
</dbReference>
<reference evidence="3 4" key="1">
    <citation type="submission" date="2023-07" db="EMBL/GenBank/DDBJ databases">
        <authorList>
            <person name="Kim M.K."/>
        </authorList>
    </citation>
    <scope>NUCLEOTIDE SEQUENCE [LARGE SCALE GENOMIC DNA]</scope>
    <source>
        <strain evidence="3 4">KR1UV-12</strain>
    </source>
</reference>
<dbReference type="EMBL" id="JAUUDS010000002">
    <property type="protein sequence ID" value="MDP1026905.1"/>
    <property type="molecule type" value="Genomic_DNA"/>
</dbReference>
<dbReference type="InterPro" id="IPR004045">
    <property type="entry name" value="Glutathione_S-Trfase_N"/>
</dbReference>
<keyword evidence="4" id="KW-1185">Reference proteome</keyword>
<name>A0ABT9EIW9_9SPHN</name>
<dbReference type="PROSITE" id="PS50405">
    <property type="entry name" value="GST_CTER"/>
    <property type="match status" value="1"/>
</dbReference>
<dbReference type="SUPFAM" id="SSF47616">
    <property type="entry name" value="GST C-terminal domain-like"/>
    <property type="match status" value="1"/>
</dbReference>
<dbReference type="InterPro" id="IPR036282">
    <property type="entry name" value="Glutathione-S-Trfase_C_sf"/>
</dbReference>
<dbReference type="CDD" id="cd03188">
    <property type="entry name" value="GST_C_Beta"/>
    <property type="match status" value="1"/>
</dbReference>
<accession>A0ABT9EIW9</accession>
<protein>
    <submittedName>
        <fullName evidence="3">Glutathione S-transferase N-terminal domain-containing protein</fullName>
    </submittedName>
</protein>
<dbReference type="SFLD" id="SFLDG01150">
    <property type="entry name" value="Main.1:_Beta-like"/>
    <property type="match status" value="1"/>
</dbReference>
<dbReference type="PROSITE" id="PS50404">
    <property type="entry name" value="GST_NTER"/>
    <property type="match status" value="1"/>
</dbReference>
<dbReference type="Gene3D" id="3.40.30.10">
    <property type="entry name" value="Glutaredoxin"/>
    <property type="match status" value="1"/>
</dbReference>
<dbReference type="Pfam" id="PF13410">
    <property type="entry name" value="GST_C_2"/>
    <property type="match status" value="1"/>
</dbReference>
<dbReference type="CDD" id="cd03057">
    <property type="entry name" value="GST_N_Beta"/>
    <property type="match status" value="1"/>
</dbReference>
<dbReference type="InterPro" id="IPR010987">
    <property type="entry name" value="Glutathione-S-Trfase_C-like"/>
</dbReference>
<evidence type="ECO:0000259" key="1">
    <source>
        <dbReference type="PROSITE" id="PS50404"/>
    </source>
</evidence>
<dbReference type="SFLD" id="SFLDG00358">
    <property type="entry name" value="Main_(cytGST)"/>
    <property type="match status" value="1"/>
</dbReference>
<dbReference type="Proteomes" id="UP001230685">
    <property type="component" value="Unassembled WGS sequence"/>
</dbReference>
<proteinExistence type="predicted"/>
<dbReference type="PANTHER" id="PTHR44051:SF8">
    <property type="entry name" value="GLUTATHIONE S-TRANSFERASE GSTA"/>
    <property type="match status" value="1"/>
</dbReference>
<evidence type="ECO:0000313" key="4">
    <source>
        <dbReference type="Proteomes" id="UP001230685"/>
    </source>
</evidence>
<dbReference type="InterPro" id="IPR040079">
    <property type="entry name" value="Glutathione_S-Trfase"/>
</dbReference>
<feature type="domain" description="GST N-terminal" evidence="1">
    <location>
        <begin position="1"/>
        <end position="80"/>
    </location>
</feature>
<dbReference type="Pfam" id="PF13409">
    <property type="entry name" value="GST_N_2"/>
    <property type="match status" value="1"/>
</dbReference>
<gene>
    <name evidence="3" type="ORF">Q5H91_06750</name>
</gene>
<comment type="caution">
    <text evidence="3">The sequence shown here is derived from an EMBL/GenBank/DDBJ whole genome shotgun (WGS) entry which is preliminary data.</text>
</comment>
<evidence type="ECO:0000313" key="3">
    <source>
        <dbReference type="EMBL" id="MDP1026905.1"/>
    </source>
</evidence>
<dbReference type="SUPFAM" id="SSF52833">
    <property type="entry name" value="Thioredoxin-like"/>
    <property type="match status" value="1"/>
</dbReference>
<feature type="domain" description="GST C-terminal" evidence="2">
    <location>
        <begin position="85"/>
        <end position="212"/>
    </location>
</feature>
<dbReference type="PANTHER" id="PTHR44051">
    <property type="entry name" value="GLUTATHIONE S-TRANSFERASE-RELATED"/>
    <property type="match status" value="1"/>
</dbReference>
<dbReference type="RefSeq" id="WP_305172537.1">
    <property type="nucleotide sequence ID" value="NZ_JAUUDS010000002.1"/>
</dbReference>
<evidence type="ECO:0000259" key="2">
    <source>
        <dbReference type="PROSITE" id="PS50405"/>
    </source>
</evidence>